<dbReference type="EMBL" id="FLRE01001388">
    <property type="protein sequence ID" value="SBT56445.1"/>
    <property type="molecule type" value="Genomic_DNA"/>
</dbReference>
<protein>
    <submittedName>
        <fullName evidence="2">PIR Superfamily Protein</fullName>
    </submittedName>
</protein>
<organism evidence="2 3">
    <name type="scientific">Plasmodium ovale wallikeri</name>
    <dbReference type="NCBI Taxonomy" id="864142"/>
    <lineage>
        <taxon>Eukaryota</taxon>
        <taxon>Sar</taxon>
        <taxon>Alveolata</taxon>
        <taxon>Apicomplexa</taxon>
        <taxon>Aconoidasida</taxon>
        <taxon>Haemosporida</taxon>
        <taxon>Plasmodiidae</taxon>
        <taxon>Plasmodium</taxon>
        <taxon>Plasmodium (Plasmodium)</taxon>
    </lineage>
</organism>
<feature type="region of interest" description="Disordered" evidence="1">
    <location>
        <begin position="233"/>
        <end position="269"/>
    </location>
</feature>
<dbReference type="InterPro" id="IPR008780">
    <property type="entry name" value="Plasmodium_Vir"/>
</dbReference>
<name>A0A1A9AJT6_PLAOA</name>
<reference evidence="3" key="1">
    <citation type="submission" date="2016-05" db="EMBL/GenBank/DDBJ databases">
        <authorList>
            <person name="Naeem Raeece"/>
        </authorList>
    </citation>
    <scope>NUCLEOTIDE SEQUENCE [LARGE SCALE GENOMIC DNA]</scope>
</reference>
<dbReference type="Pfam" id="PF05795">
    <property type="entry name" value="Plasmodium_Vir"/>
    <property type="match status" value="2"/>
</dbReference>
<evidence type="ECO:0000256" key="1">
    <source>
        <dbReference type="SAM" id="MobiDB-lite"/>
    </source>
</evidence>
<accession>A0A1A9AJT6</accession>
<sequence length="346" mass="40049">MAGHSYHGKSRRLSERDSIDLTSKKIYDLMEIDNNDLSEYDIKCDNIFVPGNNKDKVKTICKKFLRYLEKSTVWDFVNPEYDVCLLLNYWVYDKLTHIFPDKYDKNIAFGNFQTLFRNNTENPRSKSHNKNCTHKFNILDKDDWEKRKELYDYYIDYKTVKPTITYYVPQCKGFYKYTQEKKDLYEYFENLCKSNPTECPDFYENCKDFKPDLVLPNFPCHIQMEGVKGALAPEETSEDGLDDGPRPYGLDLSEHGARSSEAGMTQKNSDIGTNVGKSVLGIAPIALTASALYKFTPLGPWIRKLATSNHNITGNIDGDNEFLDHTQESGTMFFDSGENYISYQPM</sequence>
<dbReference type="AlphaFoldDB" id="A0A1A9AJT6"/>
<evidence type="ECO:0000313" key="2">
    <source>
        <dbReference type="EMBL" id="SBT56445.1"/>
    </source>
</evidence>
<proteinExistence type="predicted"/>
<evidence type="ECO:0000313" key="3">
    <source>
        <dbReference type="Proteomes" id="UP000078550"/>
    </source>
</evidence>
<gene>
    <name evidence="2" type="ORF">POVWA2_073580</name>
</gene>
<dbReference type="Proteomes" id="UP000078550">
    <property type="component" value="Unassembled WGS sequence"/>
</dbReference>